<reference evidence="1 2" key="1">
    <citation type="journal article" date="2023" name="BMC Biol.">
        <title>The compact genome of the sponge Oopsacas minuta (Hexactinellida) is lacking key metazoan core genes.</title>
        <authorList>
            <person name="Santini S."/>
            <person name="Schenkelaars Q."/>
            <person name="Jourda C."/>
            <person name="Duchesne M."/>
            <person name="Belahbib H."/>
            <person name="Rocher C."/>
            <person name="Selva M."/>
            <person name="Riesgo A."/>
            <person name="Vervoort M."/>
            <person name="Leys S.P."/>
            <person name="Kodjabachian L."/>
            <person name="Le Bivic A."/>
            <person name="Borchiellini C."/>
            <person name="Claverie J.M."/>
            <person name="Renard E."/>
        </authorList>
    </citation>
    <scope>NUCLEOTIDE SEQUENCE [LARGE SCALE GENOMIC DNA]</scope>
    <source>
        <strain evidence="1">SPO-2</strain>
    </source>
</reference>
<organism evidence="1 2">
    <name type="scientific">Oopsacas minuta</name>
    <dbReference type="NCBI Taxonomy" id="111878"/>
    <lineage>
        <taxon>Eukaryota</taxon>
        <taxon>Metazoa</taxon>
        <taxon>Porifera</taxon>
        <taxon>Hexactinellida</taxon>
        <taxon>Hexasterophora</taxon>
        <taxon>Lyssacinosida</taxon>
        <taxon>Leucopsacidae</taxon>
        <taxon>Oopsacas</taxon>
    </lineage>
</organism>
<proteinExistence type="predicted"/>
<dbReference type="EMBL" id="JAKMXF010000332">
    <property type="protein sequence ID" value="KAI6648353.1"/>
    <property type="molecule type" value="Genomic_DNA"/>
</dbReference>
<dbReference type="InterPro" id="IPR052958">
    <property type="entry name" value="IFN-induced_PKR_regulator"/>
</dbReference>
<gene>
    <name evidence="1" type="ORF">LOD99_12162</name>
</gene>
<dbReference type="PANTHER" id="PTHR46289">
    <property type="entry name" value="52 KDA REPRESSOR OF THE INHIBITOR OF THE PROTEIN KINASE-LIKE PROTEIN-RELATED"/>
    <property type="match status" value="1"/>
</dbReference>
<accession>A0AAV7JI37</accession>
<sequence>MVDKDIEEPTRFYNGDVLELPQLRWERQAWFNRCDIEGLEISWQTLKKKLKVEPGMKVMLPGLHTALVLYLVLPVTTCEAERSFSVLWMLLTYFRSTKGQERMSSLAFLNSHWDLVRTILPIEDLMQEFIKRSTVRLNMFEQEKTIIHERRK</sequence>
<comment type="caution">
    <text evidence="1">The sequence shown here is derived from an EMBL/GenBank/DDBJ whole genome shotgun (WGS) entry which is preliminary data.</text>
</comment>
<dbReference type="AlphaFoldDB" id="A0AAV7JI37"/>
<keyword evidence="2" id="KW-1185">Reference proteome</keyword>
<dbReference type="Proteomes" id="UP001165289">
    <property type="component" value="Unassembled WGS sequence"/>
</dbReference>
<name>A0AAV7JI37_9METZ</name>
<protein>
    <submittedName>
        <fullName evidence="1">Zinc finger MYM-type 1-like protein</fullName>
    </submittedName>
</protein>
<evidence type="ECO:0000313" key="1">
    <source>
        <dbReference type="EMBL" id="KAI6648353.1"/>
    </source>
</evidence>
<dbReference type="PANTHER" id="PTHR46289:SF17">
    <property type="entry name" value="HAT C-TERMINAL DIMERISATION DOMAIN-CONTAINING PROTEIN"/>
    <property type="match status" value="1"/>
</dbReference>
<evidence type="ECO:0000313" key="2">
    <source>
        <dbReference type="Proteomes" id="UP001165289"/>
    </source>
</evidence>